<feature type="domain" description="BTB" evidence="1">
    <location>
        <begin position="31"/>
        <end position="104"/>
    </location>
</feature>
<evidence type="ECO:0000313" key="2">
    <source>
        <dbReference type="EMBL" id="CAE8599317.1"/>
    </source>
</evidence>
<dbReference type="SUPFAM" id="SSF54695">
    <property type="entry name" value="POZ domain"/>
    <property type="match status" value="1"/>
</dbReference>
<keyword evidence="3" id="KW-1185">Reference proteome</keyword>
<accession>A0A813EFB1</accession>
<dbReference type="PANTHER" id="PTHR24410:SF23">
    <property type="entry name" value="BTB DOMAIN-CONTAINING PROTEIN-RELATED"/>
    <property type="match status" value="1"/>
</dbReference>
<dbReference type="InterPro" id="IPR000210">
    <property type="entry name" value="BTB/POZ_dom"/>
</dbReference>
<evidence type="ECO:0000313" key="3">
    <source>
        <dbReference type="Proteomes" id="UP000654075"/>
    </source>
</evidence>
<name>A0A813EFB1_POLGL</name>
<dbReference type="SMART" id="SM00225">
    <property type="entry name" value="BTB"/>
    <property type="match status" value="1"/>
</dbReference>
<gene>
    <name evidence="2" type="ORF">PGLA1383_LOCUS17673</name>
</gene>
<feature type="non-terminal residue" evidence="2">
    <location>
        <position position="1"/>
    </location>
</feature>
<dbReference type="InterPro" id="IPR051481">
    <property type="entry name" value="BTB-POZ/Galectin-3-binding"/>
</dbReference>
<dbReference type="EMBL" id="CAJNNV010010988">
    <property type="protein sequence ID" value="CAE8599317.1"/>
    <property type="molecule type" value="Genomic_DNA"/>
</dbReference>
<dbReference type="PANTHER" id="PTHR24410">
    <property type="entry name" value="HL07962P-RELATED"/>
    <property type="match status" value="1"/>
</dbReference>
<comment type="caution">
    <text evidence="2">The sequence shown here is derived from an EMBL/GenBank/DDBJ whole genome shotgun (WGS) entry which is preliminary data.</text>
</comment>
<dbReference type="PROSITE" id="PS50097">
    <property type="entry name" value="BTB"/>
    <property type="match status" value="1"/>
</dbReference>
<protein>
    <recommendedName>
        <fullName evidence="1">BTB domain-containing protein</fullName>
    </recommendedName>
</protein>
<dbReference type="Pfam" id="PF00651">
    <property type="entry name" value="BTB"/>
    <property type="match status" value="1"/>
</dbReference>
<evidence type="ECO:0000259" key="1">
    <source>
        <dbReference type="PROSITE" id="PS50097"/>
    </source>
</evidence>
<dbReference type="Gene3D" id="3.30.710.10">
    <property type="entry name" value="Potassium Channel Kv1.1, Chain A"/>
    <property type="match status" value="1"/>
</dbReference>
<sequence length="263" mass="29463">MLRKRKLTASFLEIPEEKDTLQRSWRSGEHSDWTLALGDQVFKVHKVIVATGERASAFLAAAFRKHLGESDERTDLTSLIPKHCWPYFEAVLDFIYTDTVDLKVESWGPLVKMADVLQMGSLYTKCVEAGNEFLSVESAGESAAKDAPRLAMDTVGLQLGGELQQQVIQIASDTMSSYFKSYSVDTLAALPVSVLQSMFIRDDLEVDNEDAVFDVLLSISSKLEDPKADMELLWRCCRLNRLSPSRVLDIAVINEIPKQALVW</sequence>
<proteinExistence type="predicted"/>
<dbReference type="AlphaFoldDB" id="A0A813EFB1"/>
<dbReference type="CDD" id="cd18186">
    <property type="entry name" value="BTB_POZ_ZBTB_KLHL-like"/>
    <property type="match status" value="1"/>
</dbReference>
<dbReference type="Proteomes" id="UP000654075">
    <property type="component" value="Unassembled WGS sequence"/>
</dbReference>
<organism evidence="2 3">
    <name type="scientific">Polarella glacialis</name>
    <name type="common">Dinoflagellate</name>
    <dbReference type="NCBI Taxonomy" id="89957"/>
    <lineage>
        <taxon>Eukaryota</taxon>
        <taxon>Sar</taxon>
        <taxon>Alveolata</taxon>
        <taxon>Dinophyceae</taxon>
        <taxon>Suessiales</taxon>
        <taxon>Suessiaceae</taxon>
        <taxon>Polarella</taxon>
    </lineage>
</organism>
<dbReference type="OrthoDB" id="600978at2759"/>
<dbReference type="InterPro" id="IPR011333">
    <property type="entry name" value="SKP1/BTB/POZ_sf"/>
</dbReference>
<reference evidence="2" key="1">
    <citation type="submission" date="2021-02" db="EMBL/GenBank/DDBJ databases">
        <authorList>
            <person name="Dougan E. K."/>
            <person name="Rhodes N."/>
            <person name="Thang M."/>
            <person name="Chan C."/>
        </authorList>
    </citation>
    <scope>NUCLEOTIDE SEQUENCE</scope>
</reference>